<dbReference type="InterPro" id="IPR015865">
    <property type="entry name" value="Riboflavin_kinase_bac/euk"/>
</dbReference>
<dbReference type="RefSeq" id="WP_056966810.1">
    <property type="nucleotide sequence ID" value="NZ_AYYQ01000035.1"/>
</dbReference>
<evidence type="ECO:0000256" key="5">
    <source>
        <dbReference type="ARBA" id="ARBA00022679"/>
    </source>
</evidence>
<dbReference type="UniPathway" id="UPA00276">
    <property type="reaction ID" value="UER00406"/>
</dbReference>
<dbReference type="CDD" id="cd02064">
    <property type="entry name" value="FAD_synthetase_N"/>
    <property type="match status" value="1"/>
</dbReference>
<dbReference type="InterPro" id="IPR023465">
    <property type="entry name" value="Riboflavin_kinase_dom_sf"/>
</dbReference>
<evidence type="ECO:0000256" key="9">
    <source>
        <dbReference type="ARBA" id="ARBA00022827"/>
    </source>
</evidence>
<sequence>MKIIKIHHPLKKELNLSQPLVIAMGFFDGLHLGHQKVINSAREISEKKNLPLAVITYDHKPELVYKKMQGNDKRYITVYQDKMQLLNQLGVDYVFYINYSYAFQSQSPQMFVDDYLVQNFNADTVVAGFDHTYGDKNADMDLLPTYAKHRFEVVQVAPNLINNKKISSTRIRRNLEDGHIETVNKLLGRHFKNDGVIVHGYARGRELGYPTINIDYDGLQMMPSIGVYVTKVRIGNEWFEGMASIGRNETFGENNPITLEINLLNFNRNVYGETVRVEWLYKIRNQVKFTGIDNLIKQMDQDKIITERFFKNI</sequence>
<dbReference type="EC" id="2.7.7.2" evidence="14"/>
<feature type="domain" description="Riboflavin kinase" evidence="15">
    <location>
        <begin position="186"/>
        <end position="311"/>
    </location>
</feature>
<dbReference type="PANTHER" id="PTHR22749:SF6">
    <property type="entry name" value="RIBOFLAVIN KINASE"/>
    <property type="match status" value="1"/>
</dbReference>
<dbReference type="GO" id="GO:0009398">
    <property type="term" value="P:FMN biosynthetic process"/>
    <property type="evidence" value="ECO:0007669"/>
    <property type="project" value="UniProtKB-UniRule"/>
</dbReference>
<dbReference type="OrthoDB" id="9803667at2"/>
<evidence type="ECO:0000256" key="10">
    <source>
        <dbReference type="ARBA" id="ARBA00022840"/>
    </source>
</evidence>
<keyword evidence="17" id="KW-1185">Reference proteome</keyword>
<dbReference type="Pfam" id="PF01687">
    <property type="entry name" value="Flavokinase"/>
    <property type="match status" value="1"/>
</dbReference>
<dbReference type="FunFam" id="3.40.50.620:FF:000021">
    <property type="entry name" value="Riboflavin biosynthesis protein"/>
    <property type="match status" value="1"/>
</dbReference>
<accession>A0A0R2AY76</accession>
<dbReference type="InterPro" id="IPR002606">
    <property type="entry name" value="Riboflavin_kinase_bac"/>
</dbReference>
<dbReference type="GO" id="GO:0009231">
    <property type="term" value="P:riboflavin biosynthetic process"/>
    <property type="evidence" value="ECO:0007669"/>
    <property type="project" value="InterPro"/>
</dbReference>
<evidence type="ECO:0000256" key="4">
    <source>
        <dbReference type="ARBA" id="ARBA00022643"/>
    </source>
</evidence>
<dbReference type="Gene3D" id="2.40.30.30">
    <property type="entry name" value="Riboflavin kinase-like"/>
    <property type="match status" value="1"/>
</dbReference>
<dbReference type="Proteomes" id="UP000052012">
    <property type="component" value="Unassembled WGS sequence"/>
</dbReference>
<comment type="pathway">
    <text evidence="2 14">Cofactor biosynthesis; FMN biosynthesis; FMN from riboflavin (ATP route): step 1/1.</text>
</comment>
<keyword evidence="3 14" id="KW-0285">Flavoprotein</keyword>
<keyword evidence="10 14" id="KW-0067">ATP-binding</keyword>
<dbReference type="PIRSF" id="PIRSF004491">
    <property type="entry name" value="FAD_Synth"/>
    <property type="match status" value="1"/>
</dbReference>
<dbReference type="EMBL" id="AYYQ01000035">
    <property type="protein sequence ID" value="KRM67820.1"/>
    <property type="molecule type" value="Genomic_DNA"/>
</dbReference>
<dbReference type="EC" id="2.7.1.26" evidence="14"/>
<dbReference type="AlphaFoldDB" id="A0A0R2AY76"/>
<keyword evidence="5 14" id="KW-0808">Transferase</keyword>
<evidence type="ECO:0000256" key="7">
    <source>
        <dbReference type="ARBA" id="ARBA00022741"/>
    </source>
</evidence>
<dbReference type="InterPro" id="IPR023468">
    <property type="entry name" value="Riboflavin_kinase"/>
</dbReference>
<evidence type="ECO:0000256" key="12">
    <source>
        <dbReference type="ARBA" id="ARBA00047880"/>
    </source>
</evidence>
<dbReference type="UniPathway" id="UPA00277">
    <property type="reaction ID" value="UER00407"/>
</dbReference>
<comment type="pathway">
    <text evidence="1 14">Cofactor biosynthesis; FAD biosynthesis; FAD from FMN: step 1/1.</text>
</comment>
<dbReference type="STRING" id="1423781.FD06_GL000540"/>
<comment type="similarity">
    <text evidence="14">Belongs to the ribF family.</text>
</comment>
<comment type="catalytic activity">
    <reaction evidence="13 14">
        <text>FMN + ATP + H(+) = FAD + diphosphate</text>
        <dbReference type="Rhea" id="RHEA:17237"/>
        <dbReference type="ChEBI" id="CHEBI:15378"/>
        <dbReference type="ChEBI" id="CHEBI:30616"/>
        <dbReference type="ChEBI" id="CHEBI:33019"/>
        <dbReference type="ChEBI" id="CHEBI:57692"/>
        <dbReference type="ChEBI" id="CHEBI:58210"/>
        <dbReference type="EC" id="2.7.7.2"/>
    </reaction>
</comment>
<keyword evidence="8 14" id="KW-0418">Kinase</keyword>
<keyword evidence="11" id="KW-0511">Multifunctional enzyme</keyword>
<dbReference type="PATRIC" id="fig|1423781.4.peg.553"/>
<dbReference type="NCBIfam" id="TIGR00083">
    <property type="entry name" value="ribF"/>
    <property type="match status" value="1"/>
</dbReference>
<evidence type="ECO:0000256" key="14">
    <source>
        <dbReference type="PIRNR" id="PIRNR004491"/>
    </source>
</evidence>
<keyword evidence="6 14" id="KW-0548">Nucleotidyltransferase</keyword>
<dbReference type="GO" id="GO:0005524">
    <property type="term" value="F:ATP binding"/>
    <property type="evidence" value="ECO:0007669"/>
    <property type="project" value="UniProtKB-UniRule"/>
</dbReference>
<organism evidence="16 17">
    <name type="scientific">Apilactobacillus ozensis DSM 23829 = JCM 17196</name>
    <dbReference type="NCBI Taxonomy" id="1423781"/>
    <lineage>
        <taxon>Bacteria</taxon>
        <taxon>Bacillati</taxon>
        <taxon>Bacillota</taxon>
        <taxon>Bacilli</taxon>
        <taxon>Lactobacillales</taxon>
        <taxon>Lactobacillaceae</taxon>
        <taxon>Apilactobacillus</taxon>
    </lineage>
</organism>
<dbReference type="SUPFAM" id="SSF82114">
    <property type="entry name" value="Riboflavin kinase-like"/>
    <property type="match status" value="1"/>
</dbReference>
<proteinExistence type="inferred from homology"/>
<evidence type="ECO:0000313" key="16">
    <source>
        <dbReference type="EMBL" id="KRM67820.1"/>
    </source>
</evidence>
<dbReference type="SMART" id="SM00904">
    <property type="entry name" value="Flavokinase"/>
    <property type="match status" value="1"/>
</dbReference>
<evidence type="ECO:0000256" key="13">
    <source>
        <dbReference type="ARBA" id="ARBA00049494"/>
    </source>
</evidence>
<comment type="catalytic activity">
    <reaction evidence="12 14">
        <text>riboflavin + ATP = FMN + ADP + H(+)</text>
        <dbReference type="Rhea" id="RHEA:14357"/>
        <dbReference type="ChEBI" id="CHEBI:15378"/>
        <dbReference type="ChEBI" id="CHEBI:30616"/>
        <dbReference type="ChEBI" id="CHEBI:57986"/>
        <dbReference type="ChEBI" id="CHEBI:58210"/>
        <dbReference type="ChEBI" id="CHEBI:456216"/>
        <dbReference type="EC" id="2.7.1.26"/>
    </reaction>
</comment>
<dbReference type="GO" id="GO:0003919">
    <property type="term" value="F:FMN adenylyltransferase activity"/>
    <property type="evidence" value="ECO:0007669"/>
    <property type="project" value="UniProtKB-UniRule"/>
</dbReference>
<evidence type="ECO:0000256" key="1">
    <source>
        <dbReference type="ARBA" id="ARBA00004726"/>
    </source>
</evidence>
<dbReference type="Pfam" id="PF06574">
    <property type="entry name" value="FAD_syn"/>
    <property type="match status" value="1"/>
</dbReference>
<name>A0A0R2AY76_9LACO</name>
<dbReference type="GO" id="GO:0008531">
    <property type="term" value="F:riboflavin kinase activity"/>
    <property type="evidence" value="ECO:0007669"/>
    <property type="project" value="UniProtKB-UniRule"/>
</dbReference>
<dbReference type="SUPFAM" id="SSF52374">
    <property type="entry name" value="Nucleotidylyl transferase"/>
    <property type="match status" value="1"/>
</dbReference>
<dbReference type="InterPro" id="IPR015864">
    <property type="entry name" value="FAD_synthase"/>
</dbReference>
<reference evidence="16 17" key="1">
    <citation type="journal article" date="2015" name="Genome Announc.">
        <title>Expanding the biotechnology potential of lactobacilli through comparative genomics of 213 strains and associated genera.</title>
        <authorList>
            <person name="Sun Z."/>
            <person name="Harris H.M."/>
            <person name="McCann A."/>
            <person name="Guo C."/>
            <person name="Argimon S."/>
            <person name="Zhang W."/>
            <person name="Yang X."/>
            <person name="Jeffery I.B."/>
            <person name="Cooney J.C."/>
            <person name="Kagawa T.F."/>
            <person name="Liu W."/>
            <person name="Song Y."/>
            <person name="Salvetti E."/>
            <person name="Wrobel A."/>
            <person name="Rasinkangas P."/>
            <person name="Parkhill J."/>
            <person name="Rea M.C."/>
            <person name="O'Sullivan O."/>
            <person name="Ritari J."/>
            <person name="Douillard F.P."/>
            <person name="Paul Ross R."/>
            <person name="Yang R."/>
            <person name="Briner A.E."/>
            <person name="Felis G.E."/>
            <person name="de Vos W.M."/>
            <person name="Barrangou R."/>
            <person name="Klaenhammer T.R."/>
            <person name="Caufield P.W."/>
            <person name="Cui Y."/>
            <person name="Zhang H."/>
            <person name="O'Toole P.W."/>
        </authorList>
    </citation>
    <scope>NUCLEOTIDE SEQUENCE [LARGE SCALE GENOMIC DNA]</scope>
    <source>
        <strain evidence="16 17">DSM 23829</strain>
    </source>
</reference>
<evidence type="ECO:0000256" key="6">
    <source>
        <dbReference type="ARBA" id="ARBA00022695"/>
    </source>
</evidence>
<evidence type="ECO:0000256" key="3">
    <source>
        <dbReference type="ARBA" id="ARBA00022630"/>
    </source>
</evidence>
<evidence type="ECO:0000256" key="8">
    <source>
        <dbReference type="ARBA" id="ARBA00022777"/>
    </source>
</evidence>
<comment type="caution">
    <text evidence="16">The sequence shown here is derived from an EMBL/GenBank/DDBJ whole genome shotgun (WGS) entry which is preliminary data.</text>
</comment>
<dbReference type="PANTHER" id="PTHR22749">
    <property type="entry name" value="RIBOFLAVIN KINASE/FMN ADENYLYLTRANSFERASE"/>
    <property type="match status" value="1"/>
</dbReference>
<dbReference type="InterPro" id="IPR014729">
    <property type="entry name" value="Rossmann-like_a/b/a_fold"/>
</dbReference>
<dbReference type="Gene3D" id="3.40.50.620">
    <property type="entry name" value="HUPs"/>
    <property type="match status" value="1"/>
</dbReference>
<keyword evidence="7 14" id="KW-0547">Nucleotide-binding</keyword>
<dbReference type="GO" id="GO:0006747">
    <property type="term" value="P:FAD biosynthetic process"/>
    <property type="evidence" value="ECO:0007669"/>
    <property type="project" value="UniProtKB-UniRule"/>
</dbReference>
<evidence type="ECO:0000313" key="17">
    <source>
        <dbReference type="Proteomes" id="UP000052012"/>
    </source>
</evidence>
<gene>
    <name evidence="16" type="ORF">FD06_GL000540</name>
</gene>
<evidence type="ECO:0000259" key="15">
    <source>
        <dbReference type="SMART" id="SM00904"/>
    </source>
</evidence>
<keyword evidence="4 14" id="KW-0288">FMN</keyword>
<protein>
    <recommendedName>
        <fullName evidence="14">Riboflavin biosynthesis protein</fullName>
    </recommendedName>
    <domain>
        <recommendedName>
            <fullName evidence="14">Riboflavin kinase</fullName>
            <ecNumber evidence="14">2.7.1.26</ecNumber>
        </recommendedName>
        <alternativeName>
            <fullName evidence="14">Flavokinase</fullName>
        </alternativeName>
    </domain>
    <domain>
        <recommendedName>
            <fullName evidence="14">FMN adenylyltransferase</fullName>
            <ecNumber evidence="14">2.7.7.2</ecNumber>
        </recommendedName>
        <alternativeName>
            <fullName evidence="14">FAD pyrophosphorylase</fullName>
        </alternativeName>
        <alternativeName>
            <fullName evidence="14">FAD synthase</fullName>
        </alternativeName>
    </domain>
</protein>
<evidence type="ECO:0000256" key="11">
    <source>
        <dbReference type="ARBA" id="ARBA00023268"/>
    </source>
</evidence>
<evidence type="ECO:0000256" key="2">
    <source>
        <dbReference type="ARBA" id="ARBA00005201"/>
    </source>
</evidence>
<keyword evidence="9 14" id="KW-0274">FAD</keyword>